<dbReference type="STRING" id="639004.SAMN04488239_10679"/>
<sequence length="103" mass="11008">MTAQDRRPGFDAIALDQGDNVATALRPLSGGEIVRIRGRGDEAKVVLRDPIPFGHKLALATIEANAPVLKYGTPIGRATARIEPGAHVHTHNLISDRARPNAD</sequence>
<dbReference type="InterPro" id="IPR013974">
    <property type="entry name" value="SAF"/>
</dbReference>
<evidence type="ECO:0000313" key="4">
    <source>
        <dbReference type="Proteomes" id="UP000199628"/>
    </source>
</evidence>
<evidence type="ECO:0000256" key="1">
    <source>
        <dbReference type="ARBA" id="ARBA00023239"/>
    </source>
</evidence>
<dbReference type="InterPro" id="IPR044144">
    <property type="entry name" value="SAF_UxaA/GarD"/>
</dbReference>
<reference evidence="4" key="1">
    <citation type="submission" date="2016-10" db="EMBL/GenBank/DDBJ databases">
        <authorList>
            <person name="Varghese N."/>
            <person name="Submissions S."/>
        </authorList>
    </citation>
    <scope>NUCLEOTIDE SEQUENCE [LARGE SCALE GENOMIC DNA]</scope>
    <source>
        <strain evidence="4">CGMCC 1.9108</strain>
    </source>
</reference>
<dbReference type="RefSeq" id="WP_093030788.1">
    <property type="nucleotide sequence ID" value="NZ_FMZV01000006.1"/>
</dbReference>
<evidence type="ECO:0000313" key="3">
    <source>
        <dbReference type="EMBL" id="SDD27550.1"/>
    </source>
</evidence>
<proteinExistence type="predicted"/>
<dbReference type="GO" id="GO:0019698">
    <property type="term" value="P:D-galacturonate catabolic process"/>
    <property type="evidence" value="ECO:0007669"/>
    <property type="project" value="TreeGrafter"/>
</dbReference>
<dbReference type="Pfam" id="PF08666">
    <property type="entry name" value="SAF"/>
    <property type="match status" value="1"/>
</dbReference>
<protein>
    <submittedName>
        <fullName evidence="3">Altronate dehydratase small subunit</fullName>
    </submittedName>
</protein>
<accession>A0A1G6TEP6</accession>
<dbReference type="EMBL" id="FMZV01000006">
    <property type="protein sequence ID" value="SDD27550.1"/>
    <property type="molecule type" value="Genomic_DNA"/>
</dbReference>
<dbReference type="PANTHER" id="PTHR30536:SF5">
    <property type="entry name" value="ALTRONATE DEHYDRATASE"/>
    <property type="match status" value="1"/>
</dbReference>
<feature type="domain" description="SAF" evidence="2">
    <location>
        <begin position="19"/>
        <end position="94"/>
    </location>
</feature>
<dbReference type="Gene3D" id="2.30.130.110">
    <property type="match status" value="1"/>
</dbReference>
<organism evidence="3 4">
    <name type="scientific">Ruegeria marina</name>
    <dbReference type="NCBI Taxonomy" id="639004"/>
    <lineage>
        <taxon>Bacteria</taxon>
        <taxon>Pseudomonadati</taxon>
        <taxon>Pseudomonadota</taxon>
        <taxon>Alphaproteobacteria</taxon>
        <taxon>Rhodobacterales</taxon>
        <taxon>Roseobacteraceae</taxon>
        <taxon>Ruegeria</taxon>
    </lineage>
</organism>
<keyword evidence="4" id="KW-1185">Reference proteome</keyword>
<name>A0A1G6TEP6_9RHOB</name>
<dbReference type="SMART" id="SM00858">
    <property type="entry name" value="SAF"/>
    <property type="match status" value="1"/>
</dbReference>
<dbReference type="OrthoDB" id="9804574at2"/>
<keyword evidence="1" id="KW-0456">Lyase</keyword>
<gene>
    <name evidence="3" type="ORF">SAMN04488239_10679</name>
</gene>
<dbReference type="AlphaFoldDB" id="A0A1G6TEP6"/>
<dbReference type="PANTHER" id="PTHR30536">
    <property type="entry name" value="ALTRONATE/GALACTARATE DEHYDRATASE"/>
    <property type="match status" value="1"/>
</dbReference>
<dbReference type="Proteomes" id="UP000199628">
    <property type="component" value="Unassembled WGS sequence"/>
</dbReference>
<dbReference type="InterPro" id="IPR052172">
    <property type="entry name" value="UxaA_altronate/galactarate_dh"/>
</dbReference>
<dbReference type="GO" id="GO:0016829">
    <property type="term" value="F:lyase activity"/>
    <property type="evidence" value="ECO:0007669"/>
    <property type="project" value="UniProtKB-KW"/>
</dbReference>
<dbReference type="CDD" id="cd11613">
    <property type="entry name" value="SAF_AH_GD"/>
    <property type="match status" value="1"/>
</dbReference>
<evidence type="ECO:0000259" key="2">
    <source>
        <dbReference type="SMART" id="SM00858"/>
    </source>
</evidence>